<keyword evidence="2" id="KW-1185">Reference proteome</keyword>
<dbReference type="Proteomes" id="UP000620124">
    <property type="component" value="Unassembled WGS sequence"/>
</dbReference>
<name>A0A8H6TZ20_9AGAR</name>
<organism evidence="1 2">
    <name type="scientific">Mycena venus</name>
    <dbReference type="NCBI Taxonomy" id="2733690"/>
    <lineage>
        <taxon>Eukaryota</taxon>
        <taxon>Fungi</taxon>
        <taxon>Dikarya</taxon>
        <taxon>Basidiomycota</taxon>
        <taxon>Agaricomycotina</taxon>
        <taxon>Agaricomycetes</taxon>
        <taxon>Agaricomycetidae</taxon>
        <taxon>Agaricales</taxon>
        <taxon>Marasmiineae</taxon>
        <taxon>Mycenaceae</taxon>
        <taxon>Mycena</taxon>
    </lineage>
</organism>
<gene>
    <name evidence="1" type="ORF">MVEN_02628600</name>
</gene>
<dbReference type="Gene3D" id="1.20.1280.50">
    <property type="match status" value="1"/>
</dbReference>
<comment type="caution">
    <text evidence="1">The sequence shown here is derived from an EMBL/GenBank/DDBJ whole genome shotgun (WGS) entry which is preliminary data.</text>
</comment>
<evidence type="ECO:0000313" key="2">
    <source>
        <dbReference type="Proteomes" id="UP000620124"/>
    </source>
</evidence>
<accession>A0A8H6TZ20</accession>
<dbReference type="OrthoDB" id="3249706at2759"/>
<dbReference type="EMBL" id="JACAZI010000051">
    <property type="protein sequence ID" value="KAF7325392.1"/>
    <property type="molecule type" value="Genomic_DNA"/>
</dbReference>
<reference evidence="1" key="1">
    <citation type="submission" date="2020-05" db="EMBL/GenBank/DDBJ databases">
        <title>Mycena genomes resolve the evolution of fungal bioluminescence.</title>
        <authorList>
            <person name="Tsai I.J."/>
        </authorList>
    </citation>
    <scope>NUCLEOTIDE SEQUENCE</scope>
    <source>
        <strain evidence="1">CCC161011</strain>
    </source>
</reference>
<evidence type="ECO:0000313" key="1">
    <source>
        <dbReference type="EMBL" id="KAF7325392.1"/>
    </source>
</evidence>
<dbReference type="AlphaFoldDB" id="A0A8H6TZ20"/>
<proteinExistence type="predicted"/>
<protein>
    <submittedName>
        <fullName evidence="1">F-box domain-containing protein</fullName>
    </submittedName>
</protein>
<sequence length="348" mass="39030">MNPMSSFALPVLSNRHIEYQTQNILVRDQDGRLHFAPIRRAPTLPPEILAEIFIHCLPVSGLVTPDPAEPPLALCAICRWWREVALSTPRLWSSLLVDFDDMHVDLYRKWLLRARSAPLSISLKDWDEKEVLASVDPLLRTFVGLSRQWKNIEIDIGLDLACSIFPVDGDFPLLEHLSVSVHASDLSISFCEAPKLREVSILIYNPHIQVPWHQLTTFRTANISISGCIEILRNASNLLDGTFEVADDPPDVATPIVHHKSLQNLSLGAIIDQDPNVNPMPVLNFLNIPGLKKPHSRVQRLGYDGPRRCIAISIFHIPILCSTRHIGIIVHAGNDAGLDRMPESNTFH</sequence>